<dbReference type="SUPFAM" id="SSF47598">
    <property type="entry name" value="Ribbon-helix-helix"/>
    <property type="match status" value="1"/>
</dbReference>
<dbReference type="GO" id="GO:0006355">
    <property type="term" value="P:regulation of DNA-templated transcription"/>
    <property type="evidence" value="ECO:0007669"/>
    <property type="project" value="InterPro"/>
</dbReference>
<evidence type="ECO:0000313" key="4">
    <source>
        <dbReference type="Proteomes" id="UP000175707"/>
    </source>
</evidence>
<evidence type="ECO:0008006" key="5">
    <source>
        <dbReference type="Google" id="ProtNLM"/>
    </source>
</evidence>
<dbReference type="Gene3D" id="1.20.5.780">
    <property type="entry name" value="Single helix bin"/>
    <property type="match status" value="1"/>
</dbReference>
<dbReference type="Pfam" id="PF08681">
    <property type="entry name" value="TacA1"/>
    <property type="match status" value="1"/>
</dbReference>
<keyword evidence="1" id="KW-1277">Toxin-antitoxin system</keyword>
<dbReference type="PANTHER" id="PTHR35401">
    <property type="entry name" value="COPG FAMILY HELIX-TURN-HELIX PROTEIN-RELATED-RELATED"/>
    <property type="match status" value="1"/>
</dbReference>
<gene>
    <name evidence="3" type="ORF">BAE30_12430</name>
</gene>
<evidence type="ECO:0000256" key="1">
    <source>
        <dbReference type="ARBA" id="ARBA00022649"/>
    </source>
</evidence>
<dbReference type="PANTHER" id="PTHR35401:SF2">
    <property type="entry name" value="ABC-TYPE TRANSPORT SYSTEM"/>
    <property type="match status" value="1"/>
</dbReference>
<name>A0A1E7YT39_9PROT</name>
<proteinExistence type="inferred from homology"/>
<evidence type="ECO:0000313" key="3">
    <source>
        <dbReference type="EMBL" id="OFC51914.1"/>
    </source>
</evidence>
<dbReference type="Proteomes" id="UP000175707">
    <property type="component" value="Unassembled WGS sequence"/>
</dbReference>
<dbReference type="InterPro" id="IPR014795">
    <property type="entry name" value="TacA_1-like"/>
</dbReference>
<dbReference type="InterPro" id="IPR010985">
    <property type="entry name" value="Ribbon_hlx_hlx"/>
</dbReference>
<comment type="caution">
    <text evidence="3">The sequence shown here is derived from an EMBL/GenBank/DDBJ whole genome shotgun (WGS) entry which is preliminary data.</text>
</comment>
<reference evidence="3 4" key="1">
    <citation type="submission" date="2016-06" db="EMBL/GenBank/DDBJ databases">
        <title>Gene turnover analysis identifies the evolutionary adaptation of the extremophile Acidithiobacillus caldus.</title>
        <authorList>
            <person name="Zhang X."/>
        </authorList>
    </citation>
    <scope>NUCLEOTIDE SEQUENCE [LARGE SCALE GENOMIC DNA]</scope>
    <source>
        <strain evidence="3 4">S1</strain>
    </source>
</reference>
<dbReference type="RefSeq" id="WP_215865146.1">
    <property type="nucleotide sequence ID" value="NZ_JAAOMM010000005.1"/>
</dbReference>
<comment type="similarity">
    <text evidence="2">Belongs to the TacA antitoxin family.</text>
</comment>
<sequence>MAKPRTTSCLEARISPELHAMLKRAAYLQGKTMKDFVVATVQDAARRAIGEAEIFRLTVSDQETFACALLSPPPPTPAMERAFARRRALLHTE</sequence>
<organism evidence="3 4">
    <name type="scientific">Acidithiobacillus caldus</name>
    <dbReference type="NCBI Taxonomy" id="33059"/>
    <lineage>
        <taxon>Bacteria</taxon>
        <taxon>Pseudomonadati</taxon>
        <taxon>Pseudomonadota</taxon>
        <taxon>Acidithiobacillia</taxon>
        <taxon>Acidithiobacillales</taxon>
        <taxon>Acidithiobacillaceae</taxon>
        <taxon>Acidithiobacillus</taxon>
    </lineage>
</organism>
<dbReference type="EMBL" id="LZYH01000804">
    <property type="protein sequence ID" value="OFC51914.1"/>
    <property type="molecule type" value="Genomic_DNA"/>
</dbReference>
<dbReference type="AlphaFoldDB" id="A0A1E7YT39"/>
<accession>A0A1E7YT39</accession>
<protein>
    <recommendedName>
        <fullName evidence="5">DUF1778 domain-containing protein</fullName>
    </recommendedName>
</protein>
<evidence type="ECO:0000256" key="2">
    <source>
        <dbReference type="ARBA" id="ARBA00049988"/>
    </source>
</evidence>